<keyword evidence="1" id="KW-0812">Transmembrane</keyword>
<feature type="transmembrane region" description="Helical" evidence="1">
    <location>
        <begin position="77"/>
        <end position="102"/>
    </location>
</feature>
<name>A0A8J9ZIW6_BRALA</name>
<evidence type="ECO:0000256" key="1">
    <source>
        <dbReference type="SAM" id="Phobius"/>
    </source>
</evidence>
<evidence type="ECO:0000313" key="3">
    <source>
        <dbReference type="Proteomes" id="UP000838412"/>
    </source>
</evidence>
<dbReference type="AlphaFoldDB" id="A0A8J9ZIW6"/>
<organism evidence="2 3">
    <name type="scientific">Branchiostoma lanceolatum</name>
    <name type="common">Common lancelet</name>
    <name type="synonym">Amphioxus lanceolatum</name>
    <dbReference type="NCBI Taxonomy" id="7740"/>
    <lineage>
        <taxon>Eukaryota</taxon>
        <taxon>Metazoa</taxon>
        <taxon>Chordata</taxon>
        <taxon>Cephalochordata</taxon>
        <taxon>Leptocardii</taxon>
        <taxon>Amphioxiformes</taxon>
        <taxon>Branchiostomatidae</taxon>
        <taxon>Branchiostoma</taxon>
    </lineage>
</organism>
<dbReference type="EMBL" id="OV696687">
    <property type="protein sequence ID" value="CAH1255542.1"/>
    <property type="molecule type" value="Genomic_DNA"/>
</dbReference>
<gene>
    <name evidence="2" type="primary">Hypp1555</name>
    <name evidence="2" type="ORF">BLAG_LOCUS14546</name>
</gene>
<proteinExistence type="predicted"/>
<keyword evidence="1" id="KW-0472">Membrane</keyword>
<dbReference type="OrthoDB" id="8951938at2759"/>
<evidence type="ECO:0000313" key="2">
    <source>
        <dbReference type="EMBL" id="CAH1255542.1"/>
    </source>
</evidence>
<sequence length="174" mass="18742">MNTDTPWCFGGRCTIKVAAVQIVLGLSCFCAGIAGCAWHAWYWDIGYGIWSGLLFVATGSAGIQAAKDWKKLWPKKLAVDGILLTAAVLQGLLSGATFLMAFCGCCTAKGRKRRHRPAVGVLTVGYPQQQLAIVPSPHPTPAHNDLPPSYDEVIRSIRGERRWSFIGAAARIAS</sequence>
<keyword evidence="1" id="KW-1133">Transmembrane helix</keyword>
<dbReference type="Proteomes" id="UP000838412">
    <property type="component" value="Chromosome 2"/>
</dbReference>
<reference evidence="2" key="1">
    <citation type="submission" date="2022-01" db="EMBL/GenBank/DDBJ databases">
        <authorList>
            <person name="Braso-Vives M."/>
        </authorList>
    </citation>
    <scope>NUCLEOTIDE SEQUENCE</scope>
</reference>
<feature type="transmembrane region" description="Helical" evidence="1">
    <location>
        <begin position="47"/>
        <end position="65"/>
    </location>
</feature>
<accession>A0A8J9ZIW6</accession>
<protein>
    <submittedName>
        <fullName evidence="2">Hypp1555 protein</fullName>
    </submittedName>
</protein>
<keyword evidence="3" id="KW-1185">Reference proteome</keyword>
<feature type="transmembrane region" description="Helical" evidence="1">
    <location>
        <begin position="22"/>
        <end position="41"/>
    </location>
</feature>